<dbReference type="RefSeq" id="WP_039697026.1">
    <property type="nucleotide sequence ID" value="NZ_AUZH01000026.1"/>
</dbReference>
<dbReference type="AlphaFoldDB" id="A0A091BUK5"/>
<evidence type="ECO:0000313" key="4">
    <source>
        <dbReference type="Proteomes" id="UP000182793"/>
    </source>
</evidence>
<dbReference type="Proteomes" id="UP000182793">
    <property type="component" value="Unassembled WGS sequence"/>
</dbReference>
<sequence>MMKIFKWHKHNYKKILYYTLAWEAFGQRVKIFKRLQCSCGKHKTQLIHEKIVFDARLDRELTKLRDLGYISIEELEKIIDEN</sequence>
<evidence type="ECO:0000313" key="1">
    <source>
        <dbReference type="EMBL" id="KFN87432.1"/>
    </source>
</evidence>
<comment type="caution">
    <text evidence="1">The sequence shown here is derived from an EMBL/GenBank/DDBJ whole genome shotgun (WGS) entry which is preliminary data.</text>
</comment>
<keyword evidence="4" id="KW-1185">Reference proteome</keyword>
<dbReference type="EMBL" id="AUZH01000026">
    <property type="protein sequence ID" value="KFN87432.1"/>
    <property type="molecule type" value="Genomic_DNA"/>
</dbReference>
<evidence type="ECO:0000313" key="2">
    <source>
        <dbReference type="EMBL" id="SFL15982.1"/>
    </source>
</evidence>
<proteinExistence type="predicted"/>
<accession>A0A091BUK5</accession>
<dbReference type="EMBL" id="FOTG01000003">
    <property type="protein sequence ID" value="SFL15982.1"/>
    <property type="molecule type" value="Genomic_DNA"/>
</dbReference>
<name>A0A091BUK5_STREI</name>
<reference evidence="2 4" key="2">
    <citation type="submission" date="2016-10" db="EMBL/GenBank/DDBJ databases">
        <authorList>
            <person name="Varghese N."/>
            <person name="Submissions S."/>
        </authorList>
    </citation>
    <scope>NUCLEOTIDE SEQUENCE [LARGE SCALE GENOMIC DNA]</scope>
    <source>
        <strain evidence="2 4">JB1</strain>
    </source>
</reference>
<dbReference type="Proteomes" id="UP000029382">
    <property type="component" value="Unassembled WGS sequence"/>
</dbReference>
<organism evidence="1 3">
    <name type="scientific">Streptococcus equinus JB1</name>
    <dbReference type="NCBI Taxonomy" id="1294274"/>
    <lineage>
        <taxon>Bacteria</taxon>
        <taxon>Bacillati</taxon>
        <taxon>Bacillota</taxon>
        <taxon>Bacilli</taxon>
        <taxon>Lactobacillales</taxon>
        <taxon>Streptococcaceae</taxon>
        <taxon>Streptococcus</taxon>
    </lineage>
</organism>
<protein>
    <submittedName>
        <fullName evidence="1">Uncharacterized protein</fullName>
    </submittedName>
</protein>
<reference evidence="1 3" key="1">
    <citation type="journal article" date="2014" name="Genome Announc.">
        <title>Draft Genome Sequences of Streptococcus bovis Strains ATCC 33317 and JB1.</title>
        <authorList>
            <person name="Benahmed F.H."/>
            <person name="Gopinath G.R."/>
            <person name="Harbottle H."/>
            <person name="Cotta M.A."/>
            <person name="Luo Y."/>
            <person name="Henderson C."/>
            <person name="Teri P."/>
            <person name="Soppet D."/>
            <person name="Rasmussen M."/>
            <person name="Whitehead T.R."/>
            <person name="Davidson M."/>
        </authorList>
    </citation>
    <scope>NUCLEOTIDE SEQUENCE [LARGE SCALE GENOMIC DNA]</scope>
    <source>
        <strain evidence="1 3">JB1</strain>
    </source>
</reference>
<evidence type="ECO:0000313" key="3">
    <source>
        <dbReference type="Proteomes" id="UP000029382"/>
    </source>
</evidence>
<gene>
    <name evidence="1" type="ORF">H702_07170</name>
    <name evidence="2" type="ORF">SAMN02910290_00694</name>
</gene>